<feature type="compositionally biased region" description="Acidic residues" evidence="6">
    <location>
        <begin position="759"/>
        <end position="771"/>
    </location>
</feature>
<gene>
    <name evidence="10" type="primary">mcl1</name>
    <name evidence="10" type="ORF">SCUCBS95973_000417</name>
</gene>
<feature type="region of interest" description="Disordered" evidence="6">
    <location>
        <begin position="414"/>
        <end position="447"/>
    </location>
</feature>
<organism evidence="10 11">
    <name type="scientific">Sporothrix curviconia</name>
    <dbReference type="NCBI Taxonomy" id="1260050"/>
    <lineage>
        <taxon>Eukaryota</taxon>
        <taxon>Fungi</taxon>
        <taxon>Dikarya</taxon>
        <taxon>Ascomycota</taxon>
        <taxon>Pezizomycotina</taxon>
        <taxon>Sordariomycetes</taxon>
        <taxon>Sordariomycetidae</taxon>
        <taxon>Ophiostomatales</taxon>
        <taxon>Ophiostomataceae</taxon>
        <taxon>Sporothrix</taxon>
    </lineage>
</organism>
<dbReference type="Pfam" id="PF12341">
    <property type="entry name" value="Mcl1_mid"/>
    <property type="match status" value="1"/>
</dbReference>
<dbReference type="PROSITE" id="PS00678">
    <property type="entry name" value="WD_REPEATS_1"/>
    <property type="match status" value="1"/>
</dbReference>
<dbReference type="Proteomes" id="UP001642405">
    <property type="component" value="Unassembled WGS sequence"/>
</dbReference>
<comment type="caution">
    <text evidence="10">The sequence shown here is derived from an EMBL/GenBank/DDBJ whole genome shotgun (WGS) entry which is preliminary data.</text>
</comment>
<evidence type="ECO:0000256" key="5">
    <source>
        <dbReference type="PROSITE-ProRule" id="PRU00221"/>
    </source>
</evidence>
<feature type="domain" description="WDHD1/CFT4 helical bundle" evidence="8">
    <location>
        <begin position="801"/>
        <end position="889"/>
    </location>
</feature>
<evidence type="ECO:0000313" key="11">
    <source>
        <dbReference type="Proteomes" id="UP001642405"/>
    </source>
</evidence>
<dbReference type="InterPro" id="IPR001680">
    <property type="entry name" value="WD40_rpt"/>
</dbReference>
<evidence type="ECO:0000259" key="9">
    <source>
        <dbReference type="Pfam" id="PF24817"/>
    </source>
</evidence>
<dbReference type="Pfam" id="PF20946">
    <property type="entry name" value="Ctf4_C"/>
    <property type="match status" value="1"/>
</dbReference>
<accession>A0ABP0AQ73</accession>
<evidence type="ECO:0000313" key="10">
    <source>
        <dbReference type="EMBL" id="CAK7209373.1"/>
    </source>
</evidence>
<dbReference type="InterPro" id="IPR022100">
    <property type="entry name" value="WDHD1/CFT4_beta-prop_2nd"/>
</dbReference>
<dbReference type="Pfam" id="PF24817">
    <property type="entry name" value="WD40_WDHD1_1st"/>
    <property type="match status" value="1"/>
</dbReference>
<feature type="domain" description="WDHD1 first WD40" evidence="9">
    <location>
        <begin position="11"/>
        <end position="313"/>
    </location>
</feature>
<dbReference type="PROSITE" id="PS50294">
    <property type="entry name" value="WD_REPEATS_REGION"/>
    <property type="match status" value="1"/>
</dbReference>
<dbReference type="PANTHER" id="PTHR19932">
    <property type="entry name" value="WD REPEAT AND HMG-BOX DNA BINDING PROTEIN"/>
    <property type="match status" value="1"/>
</dbReference>
<keyword evidence="2 5" id="KW-0853">WD repeat</keyword>
<dbReference type="InterPro" id="IPR015943">
    <property type="entry name" value="WD40/YVTN_repeat-like_dom_sf"/>
</dbReference>
<proteinExistence type="predicted"/>
<dbReference type="EMBL" id="CAWUHB010000002">
    <property type="protein sequence ID" value="CAK7209373.1"/>
    <property type="molecule type" value="Genomic_DNA"/>
</dbReference>
<feature type="domain" description="WDHD1/CFT4 second beta-propeller" evidence="7">
    <location>
        <begin position="454"/>
        <end position="746"/>
    </location>
</feature>
<keyword evidence="4" id="KW-0539">Nucleus</keyword>
<keyword evidence="3" id="KW-0677">Repeat</keyword>
<feature type="region of interest" description="Disordered" evidence="6">
    <location>
        <begin position="748"/>
        <end position="771"/>
    </location>
</feature>
<dbReference type="PANTHER" id="PTHR19932:SF10">
    <property type="entry name" value="WD REPEAT AND HMG-BOX DNA-BINDING PROTEIN 1"/>
    <property type="match status" value="1"/>
</dbReference>
<reference evidence="10 11" key="1">
    <citation type="submission" date="2024-01" db="EMBL/GenBank/DDBJ databases">
        <authorList>
            <person name="Allen C."/>
            <person name="Tagirdzhanova G."/>
        </authorList>
    </citation>
    <scope>NUCLEOTIDE SEQUENCE [LARGE SCALE GENOMIC DNA]</scope>
</reference>
<sequence>MPVTASRPRPRPAHGLGCTRCAYTPNGRQLISVGATNTIRIYKTGSDGEPTNVDDCQEQNVSVVATDEFFVAGSEDGTVSLYSLDTNSFESFLLRTSLPVRDVALSPDGRWCAVASDELTVRLVRVDDNTVVRHLRAHNRPAKHVSYDPKGRTVAVSCTDGMIYVYSLIETDDEEQEGGSGSGDAKGDPALIRKIDGIIGSLESEADASAKIAWHPDGRAFAVPTPTRDIQVISKHDWEKQRTFSNGHEGEITALAWSPNGALLASAGKDGKILLWETRTQSVVARYDYSGVQDIAWHPTNNLVAFTNGEGEVYIYPDFITAQYAVLLRLPLQPSPFIHDPLGEISANGLVRRPQQQRPDGSHKPAAVQSGLVAREAVEGGDDDDDSMLNEDFDLMVDDDDGFVVDDDGAGYTAAGLNGNRKRPHDDDNGTGPHRSAKRPGGGRALWQPQYHSAFQPGSTPWRGNRKYLCLNLVGVVWTVDQDAHYTVTVEFYDREFQRDFHFTDTFLYDKACLNEHGALFSCPPREGASPAPAMIFYRPHESWTQQRLDWRTSLPAGESIVAMSLSASFVTVVTSADYVRVYTLFGVPYRVYRPKSTPVVTCASWRDYVWTLGNGPMAPDGTARLQYTIENVQRDEICQNEDTVALPAGATVRSVFFSDEGDPCIYDSTGTLLTLLHWRQPSRASWVPLLDTTQLARLASGRKHESYYPIAVADRKFHCIILKGGDQYPYFPRPLLSEFEFSIPLGRAPKKNNANGNGEDDEQGSNGEDDDDAAAIRLQHEFVLHGVHTAQLADRLEGRLEKDGEGKSTYALKTSLARLELETDKTLLQLLALECRAGEERGMRALELVRLMRDGGGKMIEAAGKVAERYGRSVLGGKIRALGERRMQGRMGLLDDDEDEE</sequence>
<dbReference type="SMART" id="SM00320">
    <property type="entry name" value="WD40"/>
    <property type="match status" value="6"/>
</dbReference>
<keyword evidence="11" id="KW-1185">Reference proteome</keyword>
<comment type="subcellular location">
    <subcellularLocation>
        <location evidence="1">Nucleus</location>
    </subcellularLocation>
</comment>
<dbReference type="Gene3D" id="2.130.10.10">
    <property type="entry name" value="YVTN repeat-like/Quinoprotein amine dehydrogenase"/>
    <property type="match status" value="2"/>
</dbReference>
<evidence type="ECO:0000256" key="1">
    <source>
        <dbReference type="ARBA" id="ARBA00004123"/>
    </source>
</evidence>
<dbReference type="InterPro" id="IPR057646">
    <property type="entry name" value="WD40_WDHD1_1st"/>
</dbReference>
<evidence type="ECO:0000256" key="4">
    <source>
        <dbReference type="ARBA" id="ARBA00023242"/>
    </source>
</evidence>
<dbReference type="PROSITE" id="PS50082">
    <property type="entry name" value="WD_REPEATS_2"/>
    <property type="match status" value="1"/>
</dbReference>
<dbReference type="InterPro" id="IPR019775">
    <property type="entry name" value="WD40_repeat_CS"/>
</dbReference>
<dbReference type="InterPro" id="IPR048591">
    <property type="entry name" value="WDHD1/CFT4_hel"/>
</dbReference>
<protein>
    <submittedName>
        <fullName evidence="10">DNA polymerase alpha accessory factor Mcl1</fullName>
    </submittedName>
</protein>
<evidence type="ECO:0000256" key="6">
    <source>
        <dbReference type="SAM" id="MobiDB-lite"/>
    </source>
</evidence>
<dbReference type="InterPro" id="IPR036322">
    <property type="entry name" value="WD40_repeat_dom_sf"/>
</dbReference>
<name>A0ABP0AQ73_9PEZI</name>
<feature type="repeat" description="WD" evidence="5">
    <location>
        <begin position="245"/>
        <end position="286"/>
    </location>
</feature>
<evidence type="ECO:0000259" key="7">
    <source>
        <dbReference type="Pfam" id="PF12341"/>
    </source>
</evidence>
<evidence type="ECO:0000259" key="8">
    <source>
        <dbReference type="Pfam" id="PF20946"/>
    </source>
</evidence>
<dbReference type="SUPFAM" id="SSF50978">
    <property type="entry name" value="WD40 repeat-like"/>
    <property type="match status" value="1"/>
</dbReference>
<evidence type="ECO:0000256" key="3">
    <source>
        <dbReference type="ARBA" id="ARBA00022737"/>
    </source>
</evidence>
<evidence type="ECO:0000256" key="2">
    <source>
        <dbReference type="ARBA" id="ARBA00022574"/>
    </source>
</evidence>